<evidence type="ECO:0000313" key="1">
    <source>
        <dbReference type="EMBL" id="PZO43844.1"/>
    </source>
</evidence>
<dbReference type="EMBL" id="QBML01000004">
    <property type="protein sequence ID" value="PZO43844.1"/>
    <property type="molecule type" value="Genomic_DNA"/>
</dbReference>
<reference evidence="1 2" key="2">
    <citation type="submission" date="2018-06" db="EMBL/GenBank/DDBJ databases">
        <title>Metagenomic assembly of (sub)arctic Cyanobacteria and their associated microbiome from non-axenic cultures.</title>
        <authorList>
            <person name="Baurain D."/>
        </authorList>
    </citation>
    <scope>NUCLEOTIDE SEQUENCE [LARGE SCALE GENOMIC DNA]</scope>
    <source>
        <strain evidence="1">ULC066bin1</strain>
    </source>
</reference>
<comment type="caution">
    <text evidence="1">The sequence shown here is derived from an EMBL/GenBank/DDBJ whole genome shotgun (WGS) entry which is preliminary data.</text>
</comment>
<evidence type="ECO:0000313" key="2">
    <source>
        <dbReference type="Proteomes" id="UP000249467"/>
    </source>
</evidence>
<name>A0A2W4WFG7_9CYAN</name>
<organism evidence="1 2">
    <name type="scientific">Pseudanabaena frigida</name>
    <dbReference type="NCBI Taxonomy" id="945775"/>
    <lineage>
        <taxon>Bacteria</taxon>
        <taxon>Bacillati</taxon>
        <taxon>Cyanobacteriota</taxon>
        <taxon>Cyanophyceae</taxon>
        <taxon>Pseudanabaenales</taxon>
        <taxon>Pseudanabaenaceae</taxon>
        <taxon>Pseudanabaena</taxon>
    </lineage>
</organism>
<dbReference type="AlphaFoldDB" id="A0A2W4WFG7"/>
<sequence>MTSEPPSENTQISLNRVVTSPYRSAVDINDDNLEKFHGWTGYNTHTDMSSNTKFQMRDFHIDLGMAVIGFGVLCGWELRSRKIDFKGKTHIIYELRGEADPQVVPMLRQNCSDEMATFLHSRLIRTLDFLRSCSKFSGIPHVHIISIRNHYVMSAVWRPYQNKIWMVPIDQIEGLSFSNHLI</sequence>
<proteinExistence type="predicted"/>
<protein>
    <submittedName>
        <fullName evidence="1">Uncharacterized protein</fullName>
    </submittedName>
</protein>
<accession>A0A2W4WFG7</accession>
<gene>
    <name evidence="1" type="ORF">DCF19_04235</name>
</gene>
<dbReference type="Proteomes" id="UP000249467">
    <property type="component" value="Unassembled WGS sequence"/>
</dbReference>
<reference evidence="1 2" key="1">
    <citation type="submission" date="2018-04" db="EMBL/GenBank/DDBJ databases">
        <authorList>
            <person name="Go L.Y."/>
            <person name="Mitchell J.A."/>
        </authorList>
    </citation>
    <scope>NUCLEOTIDE SEQUENCE [LARGE SCALE GENOMIC DNA]</scope>
    <source>
        <strain evidence="1">ULC066bin1</strain>
    </source>
</reference>